<evidence type="ECO:0000313" key="2">
    <source>
        <dbReference type="Proteomes" id="UP000294321"/>
    </source>
</evidence>
<reference evidence="2" key="1">
    <citation type="submission" date="2018-12" db="EMBL/GenBank/DDBJ databases">
        <title>A new species of lactobacillus.</title>
        <authorList>
            <person name="Jian Y."/>
            <person name="Xin L."/>
            <person name="Hong Z.J."/>
            <person name="Ming L.Z."/>
            <person name="Hong X.Z."/>
        </authorList>
    </citation>
    <scope>NUCLEOTIDE SEQUENCE [LARGE SCALE GENOMIC DNA]</scope>
    <source>
        <strain evidence="2">HSLZ-75</strain>
    </source>
</reference>
<sequence length="231" mass="27082">MNTGIFKIKYNHHIIMTTLIEGCIYLRVSDVDHFFAFDDIEMIKNEDVMGLGNVAVINNDRYADVTAMMTLLFNELTNEDIQNTHYATNMRNFCRWLVSPEFNQQVMEYVSGWCLTWDTSDHTHFLKYSDRDRKVANLGGICNNYVRSNQNYNIPFDNKPLEEILGETLEAVENQKESIMEKAPKTPFYWGNIRCQQLPASVIHGKSRLLRNGFWTYNHRLLVVYQQYLAL</sequence>
<dbReference type="Proteomes" id="UP000294321">
    <property type="component" value="Chromosome"/>
</dbReference>
<dbReference type="EMBL" id="CP034726">
    <property type="protein sequence ID" value="QBP18436.1"/>
    <property type="molecule type" value="Genomic_DNA"/>
</dbReference>
<proteinExistence type="predicted"/>
<dbReference type="RefSeq" id="WP_133441995.1">
    <property type="nucleotide sequence ID" value="NZ_CP034726.1"/>
</dbReference>
<dbReference type="KEGG" id="lji:ELX58_04645"/>
<protein>
    <submittedName>
        <fullName evidence="1">Uncharacterized protein</fullName>
    </submittedName>
</protein>
<dbReference type="AlphaFoldDB" id="A0A4P6ZKY5"/>
<gene>
    <name evidence="1" type="ORF">ELX58_04645</name>
</gene>
<organism evidence="1 2">
    <name type="scientific">Acetilactobacillus jinshanensis</name>
    <dbReference type="NCBI Taxonomy" id="1720083"/>
    <lineage>
        <taxon>Bacteria</taxon>
        <taxon>Bacillati</taxon>
        <taxon>Bacillota</taxon>
        <taxon>Bacilli</taxon>
        <taxon>Lactobacillales</taxon>
        <taxon>Lactobacillaceae</taxon>
        <taxon>Acetilactobacillus</taxon>
    </lineage>
</organism>
<name>A0A4P6ZKY5_9LACO</name>
<keyword evidence="2" id="KW-1185">Reference proteome</keyword>
<accession>A0A4P6ZKY5</accession>
<evidence type="ECO:0000313" key="1">
    <source>
        <dbReference type="EMBL" id="QBP18436.1"/>
    </source>
</evidence>